<dbReference type="FunFam" id="3.40.50.620:FF:000150">
    <property type="entry name" value="Integral membrane protein"/>
    <property type="match status" value="1"/>
</dbReference>
<feature type="transmembrane region" description="Helical" evidence="1">
    <location>
        <begin position="126"/>
        <end position="154"/>
    </location>
</feature>
<evidence type="ECO:0000313" key="4">
    <source>
        <dbReference type="Proteomes" id="UP000231322"/>
    </source>
</evidence>
<feature type="transmembrane region" description="Helical" evidence="1">
    <location>
        <begin position="26"/>
        <end position="47"/>
    </location>
</feature>
<dbReference type="InterPro" id="IPR003848">
    <property type="entry name" value="DUF218"/>
</dbReference>
<feature type="transmembrane region" description="Helical" evidence="1">
    <location>
        <begin position="324"/>
        <end position="347"/>
    </location>
</feature>
<dbReference type="InterPro" id="IPR014729">
    <property type="entry name" value="Rossmann-like_a/b/a_fold"/>
</dbReference>
<organism evidence="3 4">
    <name type="scientific">Clostridium combesii</name>
    <dbReference type="NCBI Taxonomy" id="39481"/>
    <lineage>
        <taxon>Bacteria</taxon>
        <taxon>Bacillati</taxon>
        <taxon>Bacillota</taxon>
        <taxon>Clostridia</taxon>
        <taxon>Eubacteriales</taxon>
        <taxon>Clostridiaceae</taxon>
        <taxon>Clostridium</taxon>
    </lineage>
</organism>
<dbReference type="CDD" id="cd06259">
    <property type="entry name" value="YdcF-like"/>
    <property type="match status" value="1"/>
</dbReference>
<keyword evidence="1" id="KW-0812">Transmembrane</keyword>
<keyword evidence="1" id="KW-0472">Membrane</keyword>
<accession>A0A2G7HCU1</accession>
<sequence length="351" mass="40448">MYFLLFLFIALTVGFFAMLRREPRTLWIGLVFLLWVGSVFAFLGILSETYEIKILLTSIVVIIIIIMVGFPLYLLSFIFILIKSGYKLIKKEGARVTNFLSLSLGIFIILWIWFTPNIIRGVTNPILTAIIAFITFLITYFFMMMFIFAISAAINIYMPKRKKYDYIIVLGSGLIGDRVPPLLASRIDKGIEIYKRQLKKGNPSKIIFTGAKGADEKISEGLAMWKYAKDKGIPTEHMIIEDQAVSTYENLYNSKKLLEEDYKAREKEYRCTVVTNNFHLFRSLIWARIVGLECDGAGSKTKLYFSLNALIREYIGVMYIYKKINMIIISLAFLFSILMTIIDVYLVRPFL</sequence>
<name>A0A2G7HCU1_9CLOT</name>
<protein>
    <recommendedName>
        <fullName evidence="2">DUF218 domain-containing protein</fullName>
    </recommendedName>
</protein>
<dbReference type="Proteomes" id="UP000231322">
    <property type="component" value="Unassembled WGS sequence"/>
</dbReference>
<evidence type="ECO:0000256" key="1">
    <source>
        <dbReference type="SAM" id="Phobius"/>
    </source>
</evidence>
<dbReference type="PANTHER" id="PTHR30336">
    <property type="entry name" value="INNER MEMBRANE PROTEIN, PROBABLE PERMEASE"/>
    <property type="match status" value="1"/>
</dbReference>
<dbReference type="GO" id="GO:0005886">
    <property type="term" value="C:plasma membrane"/>
    <property type="evidence" value="ECO:0007669"/>
    <property type="project" value="TreeGrafter"/>
</dbReference>
<dbReference type="EMBL" id="PEIK01000014">
    <property type="protein sequence ID" value="PIH02925.1"/>
    <property type="molecule type" value="Genomic_DNA"/>
</dbReference>
<dbReference type="Gene3D" id="3.40.50.620">
    <property type="entry name" value="HUPs"/>
    <property type="match status" value="1"/>
</dbReference>
<dbReference type="Pfam" id="PF02698">
    <property type="entry name" value="DUF218"/>
    <property type="match status" value="1"/>
</dbReference>
<feature type="transmembrane region" description="Helical" evidence="1">
    <location>
        <begin position="94"/>
        <end position="114"/>
    </location>
</feature>
<proteinExistence type="predicted"/>
<gene>
    <name evidence="3" type="ORF">CS538_14865</name>
</gene>
<dbReference type="PANTHER" id="PTHR30336:SF18">
    <property type="entry name" value="MEMBRANE PROTEIN"/>
    <property type="match status" value="1"/>
</dbReference>
<reference evidence="3 4" key="1">
    <citation type="submission" date="2017-10" db="EMBL/GenBank/DDBJ databases">
        <title>Reclassification of Eubacterium combesii and discrepancies in the nomenclature of botulinum neurotoxin producing clostridia. Request for an Opinion.</title>
        <authorList>
            <person name="Dobritsa A.P."/>
            <person name="Kutumbaka K.K."/>
            <person name="Samadpour M."/>
        </authorList>
    </citation>
    <scope>NUCLEOTIDE SEQUENCE [LARGE SCALE GENOMIC DNA]</scope>
    <source>
        <strain evidence="3 4">DSM 20696</strain>
    </source>
</reference>
<feature type="transmembrane region" description="Helical" evidence="1">
    <location>
        <begin position="54"/>
        <end position="82"/>
    </location>
</feature>
<dbReference type="RefSeq" id="WP_099839964.1">
    <property type="nucleotide sequence ID" value="NZ_PEIK01000014.1"/>
</dbReference>
<dbReference type="AlphaFoldDB" id="A0A2G7HCU1"/>
<dbReference type="GO" id="GO:0043164">
    <property type="term" value="P:Gram-negative-bacterium-type cell wall biogenesis"/>
    <property type="evidence" value="ECO:0007669"/>
    <property type="project" value="TreeGrafter"/>
</dbReference>
<evidence type="ECO:0000259" key="2">
    <source>
        <dbReference type="Pfam" id="PF02698"/>
    </source>
</evidence>
<keyword evidence="1" id="KW-1133">Transmembrane helix</keyword>
<evidence type="ECO:0000313" key="3">
    <source>
        <dbReference type="EMBL" id="PIH02925.1"/>
    </source>
</evidence>
<dbReference type="GO" id="GO:0000270">
    <property type="term" value="P:peptidoglycan metabolic process"/>
    <property type="evidence" value="ECO:0007669"/>
    <property type="project" value="TreeGrafter"/>
</dbReference>
<keyword evidence="4" id="KW-1185">Reference proteome</keyword>
<comment type="caution">
    <text evidence="3">The sequence shown here is derived from an EMBL/GenBank/DDBJ whole genome shotgun (WGS) entry which is preliminary data.</text>
</comment>
<feature type="domain" description="DUF218" evidence="2">
    <location>
        <begin position="165"/>
        <end position="316"/>
    </location>
</feature>
<dbReference type="InterPro" id="IPR051599">
    <property type="entry name" value="Cell_Envelope_Assoc"/>
</dbReference>